<dbReference type="Proteomes" id="UP000654075">
    <property type="component" value="Unassembled WGS sequence"/>
</dbReference>
<name>A0A813FFF3_POLGL</name>
<organism evidence="2 3">
    <name type="scientific">Polarella glacialis</name>
    <name type="common">Dinoflagellate</name>
    <dbReference type="NCBI Taxonomy" id="89957"/>
    <lineage>
        <taxon>Eukaryota</taxon>
        <taxon>Sar</taxon>
        <taxon>Alveolata</taxon>
        <taxon>Dinophyceae</taxon>
        <taxon>Suessiales</taxon>
        <taxon>Suessiaceae</taxon>
        <taxon>Polarella</taxon>
    </lineage>
</organism>
<dbReference type="AlphaFoldDB" id="A0A813FFF3"/>
<protein>
    <submittedName>
        <fullName evidence="2">Uncharacterized protein</fullName>
    </submittedName>
</protein>
<evidence type="ECO:0000313" key="2">
    <source>
        <dbReference type="EMBL" id="CAE8611508.1"/>
    </source>
</evidence>
<feature type="compositionally biased region" description="Low complexity" evidence="1">
    <location>
        <begin position="31"/>
        <end position="58"/>
    </location>
</feature>
<evidence type="ECO:0000256" key="1">
    <source>
        <dbReference type="SAM" id="MobiDB-lite"/>
    </source>
</evidence>
<sequence>MVHFVCHNKNDNINNNNNNNNDNDNDDNNNNKDNNNNNNDNDNNKNNNNNNNDNNNDDLSNPSKHCQARHAGHGSHLCKNADYSGTCAQQPLQQGHCDKDCCYYNN</sequence>
<reference evidence="2" key="1">
    <citation type="submission" date="2021-02" db="EMBL/GenBank/DDBJ databases">
        <authorList>
            <person name="Dougan E. K."/>
            <person name="Rhodes N."/>
            <person name="Thang M."/>
            <person name="Chan C."/>
        </authorList>
    </citation>
    <scope>NUCLEOTIDE SEQUENCE</scope>
</reference>
<comment type="caution">
    <text evidence="2">The sequence shown here is derived from an EMBL/GenBank/DDBJ whole genome shotgun (WGS) entry which is preliminary data.</text>
</comment>
<evidence type="ECO:0000313" key="3">
    <source>
        <dbReference type="Proteomes" id="UP000654075"/>
    </source>
</evidence>
<dbReference type="EMBL" id="CAJNNV010025027">
    <property type="protein sequence ID" value="CAE8611508.1"/>
    <property type="molecule type" value="Genomic_DNA"/>
</dbReference>
<keyword evidence="3" id="KW-1185">Reference proteome</keyword>
<proteinExistence type="predicted"/>
<feature type="region of interest" description="Disordered" evidence="1">
    <location>
        <begin position="6"/>
        <end position="71"/>
    </location>
</feature>
<gene>
    <name evidence="2" type="ORF">PGLA1383_LOCUS29299</name>
</gene>
<feature type="compositionally biased region" description="Low complexity" evidence="1">
    <location>
        <begin position="11"/>
        <end position="22"/>
    </location>
</feature>
<accession>A0A813FFF3</accession>